<gene>
    <name evidence="2" type="ORF">HCT46_00990</name>
</gene>
<evidence type="ECO:0000313" key="3">
    <source>
        <dbReference type="Proteomes" id="UP000752013"/>
    </source>
</evidence>
<accession>A0A968GAW0</accession>
<name>A0A968GAW0_9SPIO</name>
<protein>
    <submittedName>
        <fullName evidence="2">Oligogalacturonate lyase</fullName>
    </submittedName>
</protein>
<evidence type="ECO:0000313" key="2">
    <source>
        <dbReference type="EMBL" id="NIZ46505.1"/>
    </source>
</evidence>
<dbReference type="Gene3D" id="2.130.10.10">
    <property type="entry name" value="YVTN repeat-like/Quinoprotein amine dehydrogenase"/>
    <property type="match status" value="1"/>
</dbReference>
<keyword evidence="3" id="KW-1185">Reference proteome</keyword>
<feature type="domain" description="Oligogalacturonate lyase" evidence="1">
    <location>
        <begin position="1"/>
        <end position="395"/>
    </location>
</feature>
<dbReference type="SUPFAM" id="SSF82171">
    <property type="entry name" value="DPP6 N-terminal domain-like"/>
    <property type="match status" value="1"/>
</dbReference>
<sequence>MMKGNQVQLTFEEFADAKTGRKTIRLTPKENIFHRNYFYQKCFTSDNKKLLIGGTFDDPDSVMSCDDFKSSLNYHLLDLDSGIITQLTEGNGDNTFGGFLSHDDQYLYYVKNRKALNRVKLNTLEEVTIFESDPKWVAYGTWVANSITTKMVGIEIAKDDYINLDTWDAFAKMYERNPLCRLFTLDLTTGEQKIIHQEKRWLGHPMYRPFDHKTVAFCHEGPHDLVKTRIWFINEDGSNLRAGIKQDDDEHCTHEFWVPDGSLMYYVSFYSDASKHRFICSVNPDTLESKKILQMPNCSHLMSNYDGTLLVGDGTCSPMDVINKEANQIDTDNDLYLFHIANSHVSSIAEHRSSWSVFKGSRQITHPHPSFTPDNSAILWSSDCEGNTAVYLTKLQ</sequence>
<dbReference type="GO" id="GO:0045490">
    <property type="term" value="P:pectin catabolic process"/>
    <property type="evidence" value="ECO:0007669"/>
    <property type="project" value="InterPro"/>
</dbReference>
<dbReference type="Proteomes" id="UP000752013">
    <property type="component" value="Unassembled WGS sequence"/>
</dbReference>
<keyword evidence="2" id="KW-0456">Lyase</keyword>
<dbReference type="InterPro" id="IPR027946">
    <property type="entry name" value="Ogl_dom"/>
</dbReference>
<reference evidence="2" key="1">
    <citation type="submission" date="2020-03" db="EMBL/GenBank/DDBJ databases">
        <title>Spirochaetal bacteria isolated from arthropods constitute a novel genus Entomospira genus novum within the order Spirochaetales.</title>
        <authorList>
            <person name="Grana-Miraglia L."/>
            <person name="Sikutova S."/>
            <person name="Fingerle V."/>
            <person name="Sing A."/>
            <person name="Castillo-Ramirez S."/>
            <person name="Margos G."/>
            <person name="Rudolf I."/>
        </authorList>
    </citation>
    <scope>NUCLEOTIDE SEQUENCE</scope>
    <source>
        <strain evidence="2">BR208</strain>
    </source>
</reference>
<organism evidence="2 3">
    <name type="scientific">Entomospira nematocerorum</name>
    <dbReference type="NCBI Taxonomy" id="2719987"/>
    <lineage>
        <taxon>Bacteria</taxon>
        <taxon>Pseudomonadati</taxon>
        <taxon>Spirochaetota</taxon>
        <taxon>Spirochaetia</taxon>
        <taxon>Spirochaetales</taxon>
        <taxon>Spirochaetaceae</taxon>
        <taxon>Entomospira</taxon>
    </lineage>
</organism>
<dbReference type="PANTHER" id="PTHR36842:SF1">
    <property type="entry name" value="PROTEIN TOLB"/>
    <property type="match status" value="1"/>
</dbReference>
<dbReference type="GO" id="GO:0047487">
    <property type="term" value="F:oligogalacturonide lyase activity"/>
    <property type="evidence" value="ECO:0007669"/>
    <property type="project" value="InterPro"/>
</dbReference>
<comment type="caution">
    <text evidence="2">The sequence shown here is derived from an EMBL/GenBank/DDBJ whole genome shotgun (WGS) entry which is preliminary data.</text>
</comment>
<dbReference type="PANTHER" id="PTHR36842">
    <property type="entry name" value="PROTEIN TOLB HOMOLOG"/>
    <property type="match status" value="1"/>
</dbReference>
<proteinExistence type="predicted"/>
<dbReference type="EMBL" id="JAATLK010000001">
    <property type="protein sequence ID" value="NIZ46505.1"/>
    <property type="molecule type" value="Genomic_DNA"/>
</dbReference>
<dbReference type="AlphaFoldDB" id="A0A968GAW0"/>
<dbReference type="Pfam" id="PF14583">
    <property type="entry name" value="Pectate_lyase22"/>
    <property type="match status" value="1"/>
</dbReference>
<evidence type="ECO:0000259" key="1">
    <source>
        <dbReference type="Pfam" id="PF14583"/>
    </source>
</evidence>
<dbReference type="InterPro" id="IPR015943">
    <property type="entry name" value="WD40/YVTN_repeat-like_dom_sf"/>
</dbReference>